<accession>A0A930YVN0</accession>
<dbReference type="EMBL" id="JADKYY010000005">
    <property type="protein sequence ID" value="MBF5027238.1"/>
    <property type="molecule type" value="Genomic_DNA"/>
</dbReference>
<gene>
    <name evidence="2" type="ORF">IC612_05445</name>
</gene>
<comment type="caution">
    <text evidence="2">The sequence shown here is derived from an EMBL/GenBank/DDBJ whole genome shotgun (WGS) entry which is preliminary data.</text>
</comment>
<evidence type="ECO:0000259" key="1">
    <source>
        <dbReference type="PROSITE" id="PS50828"/>
    </source>
</evidence>
<dbReference type="InterPro" id="IPR002625">
    <property type="entry name" value="Smr_dom"/>
</dbReference>
<dbReference type="InterPro" id="IPR036063">
    <property type="entry name" value="Smr_dom_sf"/>
</dbReference>
<sequence length="164" mass="18666">MKVGDRVSVIEEDLRGTVTKISKGNVEFSDAHGFVHTRSTSEVVLYSPELYHEVVPTNKEIPQKPKSKKHQKKPLVLDLHIDKLSNTPEKLSPQERLWLQKDQLRKTLEFCKTHRLKRLEIIHGVGEGILQQLVIDLLDSSVGLSYHHTAILKEQSGSVLVEFT</sequence>
<evidence type="ECO:0000313" key="2">
    <source>
        <dbReference type="EMBL" id="MBF5027238.1"/>
    </source>
</evidence>
<feature type="domain" description="Smr" evidence="1">
    <location>
        <begin position="104"/>
        <end position="164"/>
    </location>
</feature>
<dbReference type="PROSITE" id="PS50828">
    <property type="entry name" value="SMR"/>
    <property type="match status" value="1"/>
</dbReference>
<protein>
    <submittedName>
        <fullName evidence="2">DNA mismatch repair protein</fullName>
    </submittedName>
</protein>
<dbReference type="AlphaFoldDB" id="A0A930YVN0"/>
<reference evidence="2" key="1">
    <citation type="submission" date="2020-11" db="EMBL/GenBank/DDBJ databases">
        <title>Genome seq and assembly of Planobacterium sp.</title>
        <authorList>
            <person name="Chhetri G."/>
        </authorList>
    </citation>
    <scope>NUCLEOTIDE SEQUENCE</scope>
    <source>
        <strain evidence="2">GCR5</strain>
    </source>
</reference>
<dbReference type="Proteomes" id="UP000694480">
    <property type="component" value="Unassembled WGS sequence"/>
</dbReference>
<keyword evidence="3" id="KW-1185">Reference proteome</keyword>
<dbReference type="Pfam" id="PF01713">
    <property type="entry name" value="Smr"/>
    <property type="match status" value="1"/>
</dbReference>
<dbReference type="Gene3D" id="3.30.1370.110">
    <property type="match status" value="1"/>
</dbReference>
<evidence type="ECO:0000313" key="3">
    <source>
        <dbReference type="Proteomes" id="UP000694480"/>
    </source>
</evidence>
<organism evidence="2 3">
    <name type="scientific">Planobacterium oryzisoli</name>
    <dbReference type="NCBI Taxonomy" id="2771435"/>
    <lineage>
        <taxon>Bacteria</taxon>
        <taxon>Pseudomonadati</taxon>
        <taxon>Bacteroidota</taxon>
        <taxon>Flavobacteriia</taxon>
        <taxon>Flavobacteriales</taxon>
        <taxon>Weeksellaceae</taxon>
        <taxon>Chryseobacterium group</taxon>
        <taxon>Chryseobacterium</taxon>
    </lineage>
</organism>
<proteinExistence type="predicted"/>
<dbReference type="RefSeq" id="WP_194739168.1">
    <property type="nucleotide sequence ID" value="NZ_JADKYY010000005.1"/>
</dbReference>
<name>A0A930YVN0_9FLAO</name>